<evidence type="ECO:0000256" key="1">
    <source>
        <dbReference type="SAM" id="MobiDB-lite"/>
    </source>
</evidence>
<feature type="region of interest" description="Disordered" evidence="1">
    <location>
        <begin position="112"/>
        <end position="160"/>
    </location>
</feature>
<keyword evidence="3" id="KW-1185">Reference proteome</keyword>
<dbReference type="Gramene" id="Solyc02g032603.1.1">
    <property type="protein sequence ID" value="Solyc02g032603.1.1"/>
    <property type="gene ID" value="Solyc02g032603.1"/>
</dbReference>
<dbReference type="InterPro" id="IPR021109">
    <property type="entry name" value="Peptidase_aspartic_dom_sf"/>
</dbReference>
<protein>
    <submittedName>
        <fullName evidence="2">Uncharacterized protein</fullName>
    </submittedName>
</protein>
<dbReference type="SUPFAM" id="SSF50630">
    <property type="entry name" value="Acid proteases"/>
    <property type="match status" value="1"/>
</dbReference>
<name>A0A3Q7EZ09_SOLLC</name>
<accession>A0A3Q7EZ09</accession>
<dbReference type="Pfam" id="PF13650">
    <property type="entry name" value="Asp_protease_2"/>
    <property type="match status" value="1"/>
</dbReference>
<dbReference type="Gene3D" id="2.40.70.10">
    <property type="entry name" value="Acid Proteases"/>
    <property type="match status" value="1"/>
</dbReference>
<feature type="compositionally biased region" description="Polar residues" evidence="1">
    <location>
        <begin position="137"/>
        <end position="156"/>
    </location>
</feature>
<dbReference type="PANTHER" id="PTHR12917">
    <property type="entry name" value="ASPARTYL PROTEASE DDI-RELATED"/>
    <property type="match status" value="1"/>
</dbReference>
<dbReference type="STRING" id="4081.A0A3Q7EZ09"/>
<dbReference type="CDD" id="cd00303">
    <property type="entry name" value="retropepsin_like"/>
    <property type="match status" value="1"/>
</dbReference>
<dbReference type="InParanoid" id="A0A3Q7EZ09"/>
<reference evidence="2" key="2">
    <citation type="submission" date="2019-01" db="UniProtKB">
        <authorList>
            <consortium name="EnsemblPlants"/>
        </authorList>
    </citation>
    <scope>IDENTIFICATION</scope>
    <source>
        <strain evidence="2">cv. Heinz 1706</strain>
    </source>
</reference>
<proteinExistence type="predicted"/>
<evidence type="ECO:0000313" key="3">
    <source>
        <dbReference type="Proteomes" id="UP000004994"/>
    </source>
</evidence>
<evidence type="ECO:0000313" key="2">
    <source>
        <dbReference type="EnsemblPlants" id="Solyc02g032603.1.1"/>
    </source>
</evidence>
<sequence length="482" mass="53049">MEALNIAFGKSSRLNYYLTFLKLGFSTISSIASLCGVSSCSFFLVPVPLGRDPVSWVMDLAFSATTLARFGSRVSSGGTIRVSTELSVVTRVHDVDEAIVVAESLNDFRADAANGRDNRSKTVPPKVDNHRNKGRPTPNQGSDTKSNTRDQPSNFCKSYEDHKKGVPHLEGCYICGEMAHATCYCPSLRKLSAMVAAEKQEEKAATQIGGSAGEQRGQNSGTDKGKNVVVGMFNHMALINHISLDTPQPASIRSRESLFVNAKLNGKDVRIMVDTGATHNFVTKQKAKDPGLTYVATNTILKTINALPTSIHGFAPKVPIDLGGWTRLTDFTIAPMDVFDIILGLDFWYEVNTFISPRHNQLHISDTEGSCVVPLIRVAQNGMHLSAMQFVKGFKRGEPTFLATLVRGVKSFPKEVSLPHWIEQVLSDNRDVMPEELSQRLQPEEKLFIKLSWFPRKAACQDVLSFGTPKIRRTEETTQGVD</sequence>
<reference evidence="2" key="1">
    <citation type="journal article" date="2012" name="Nature">
        <title>The tomato genome sequence provides insights into fleshy fruit evolution.</title>
        <authorList>
            <consortium name="Tomato Genome Consortium"/>
        </authorList>
    </citation>
    <scope>NUCLEOTIDE SEQUENCE [LARGE SCALE GENOMIC DNA]</scope>
    <source>
        <strain evidence="2">cv. Heinz 1706</strain>
    </source>
</reference>
<dbReference type="Proteomes" id="UP000004994">
    <property type="component" value="Chromosome 2"/>
</dbReference>
<dbReference type="EnsemblPlants" id="Solyc02g032603.1.1">
    <property type="protein sequence ID" value="Solyc02g032603.1.1"/>
    <property type="gene ID" value="Solyc02g032603.1"/>
</dbReference>
<dbReference type="PANTHER" id="PTHR12917:SF18">
    <property type="entry name" value="DNA DAMAGE-INDUCIBLE PROTEIN 1-LIKE"/>
    <property type="match status" value="1"/>
</dbReference>
<dbReference type="AlphaFoldDB" id="A0A3Q7EZ09"/>
<organism evidence="2">
    <name type="scientific">Solanum lycopersicum</name>
    <name type="common">Tomato</name>
    <name type="synonym">Lycopersicon esculentum</name>
    <dbReference type="NCBI Taxonomy" id="4081"/>
    <lineage>
        <taxon>Eukaryota</taxon>
        <taxon>Viridiplantae</taxon>
        <taxon>Streptophyta</taxon>
        <taxon>Embryophyta</taxon>
        <taxon>Tracheophyta</taxon>
        <taxon>Spermatophyta</taxon>
        <taxon>Magnoliopsida</taxon>
        <taxon>eudicotyledons</taxon>
        <taxon>Gunneridae</taxon>
        <taxon>Pentapetalae</taxon>
        <taxon>asterids</taxon>
        <taxon>lamiids</taxon>
        <taxon>Solanales</taxon>
        <taxon>Solanaceae</taxon>
        <taxon>Solanoideae</taxon>
        <taxon>Solaneae</taxon>
        <taxon>Solanum</taxon>
        <taxon>Solanum subgen. Lycopersicon</taxon>
    </lineage>
</organism>